<dbReference type="InterPro" id="IPR010435">
    <property type="entry name" value="C5a/SBT2-like_Fn3"/>
</dbReference>
<dbReference type="PROSITE" id="PS00137">
    <property type="entry name" value="SUBTILASE_HIS"/>
    <property type="match status" value="1"/>
</dbReference>
<feature type="domain" description="Peptidase S8/S53" evidence="10">
    <location>
        <begin position="189"/>
        <end position="588"/>
    </location>
</feature>
<dbReference type="SUPFAM" id="SSF52743">
    <property type="entry name" value="Subtilisin-like"/>
    <property type="match status" value="1"/>
</dbReference>
<dbReference type="PROSITE" id="PS51892">
    <property type="entry name" value="SUBTILASE"/>
    <property type="match status" value="1"/>
</dbReference>
<dbReference type="InterPro" id="IPR050131">
    <property type="entry name" value="Peptidase_S8_subtilisin-like"/>
</dbReference>
<dbReference type="Pfam" id="PF06280">
    <property type="entry name" value="fn3_5"/>
    <property type="match status" value="1"/>
</dbReference>
<proteinExistence type="inferred from homology"/>
<reference evidence="12" key="3">
    <citation type="submission" date="2010-09" db="EMBL/GenBank/DDBJ databases">
        <title>Annotation of Gaeumannomyces graminis var. tritici R3-111a-1.</title>
        <authorList>
            <consortium name="The Broad Institute Genome Sequencing Platform"/>
            <person name="Ma L.-J."/>
            <person name="Dead R."/>
            <person name="Young S.K."/>
            <person name="Zeng Q."/>
            <person name="Gargeya S."/>
            <person name="Fitzgerald M."/>
            <person name="Haas B."/>
            <person name="Abouelleil A."/>
            <person name="Alvarado L."/>
            <person name="Arachchi H.M."/>
            <person name="Berlin A."/>
            <person name="Brown A."/>
            <person name="Chapman S.B."/>
            <person name="Chen Z."/>
            <person name="Dunbar C."/>
            <person name="Freedman E."/>
            <person name="Gearin G."/>
            <person name="Gellesch M."/>
            <person name="Goldberg J."/>
            <person name="Griggs A."/>
            <person name="Gujja S."/>
            <person name="Heiman D."/>
            <person name="Howarth C."/>
            <person name="Larson L."/>
            <person name="Lui A."/>
            <person name="MacDonald P.J.P."/>
            <person name="Mehta T."/>
            <person name="Montmayeur A."/>
            <person name="Murphy C."/>
            <person name="Neiman D."/>
            <person name="Pearson M."/>
            <person name="Priest M."/>
            <person name="Roberts A."/>
            <person name="Saif S."/>
            <person name="Shea T."/>
            <person name="Shenoy N."/>
            <person name="Sisk P."/>
            <person name="Stolte C."/>
            <person name="Sykes S."/>
            <person name="Yandava C."/>
            <person name="Wortman J."/>
            <person name="Nusbaum C."/>
            <person name="Birren B."/>
        </authorList>
    </citation>
    <scope>NUCLEOTIDE SEQUENCE</scope>
    <source>
        <strain evidence="12">R3-111a-1</strain>
    </source>
</reference>
<reference evidence="13" key="4">
    <citation type="journal article" date="2015" name="G3 (Bethesda)">
        <title>Genome sequences of three phytopathogenic species of the Magnaporthaceae family of fungi.</title>
        <authorList>
            <person name="Okagaki L.H."/>
            <person name="Nunes C.C."/>
            <person name="Sailsbery J."/>
            <person name="Clay B."/>
            <person name="Brown D."/>
            <person name="John T."/>
            <person name="Oh Y."/>
            <person name="Young N."/>
            <person name="Fitzgerald M."/>
            <person name="Haas B.J."/>
            <person name="Zeng Q."/>
            <person name="Young S."/>
            <person name="Adiconis X."/>
            <person name="Fan L."/>
            <person name="Levin J.Z."/>
            <person name="Mitchell T.K."/>
            <person name="Okubara P.A."/>
            <person name="Farman M.L."/>
            <person name="Kohn L.M."/>
            <person name="Birren B."/>
            <person name="Ma L.-J."/>
            <person name="Dean R.A."/>
        </authorList>
    </citation>
    <scope>NUCLEOTIDE SEQUENCE</scope>
    <source>
        <strain evidence="13">R3-111a-1</strain>
    </source>
</reference>
<dbReference type="AlphaFoldDB" id="J3P262"/>
<feature type="active site" description="Charge relay system" evidence="6 7">
    <location>
        <position position="198"/>
    </location>
</feature>
<organism evidence="12">
    <name type="scientific">Gaeumannomyces tritici (strain R3-111a-1)</name>
    <name type="common">Wheat and barley take-all root rot fungus</name>
    <name type="synonym">Gaeumannomyces graminis var. tritici</name>
    <dbReference type="NCBI Taxonomy" id="644352"/>
    <lineage>
        <taxon>Eukaryota</taxon>
        <taxon>Fungi</taxon>
        <taxon>Dikarya</taxon>
        <taxon>Ascomycota</taxon>
        <taxon>Pezizomycotina</taxon>
        <taxon>Sordariomycetes</taxon>
        <taxon>Sordariomycetidae</taxon>
        <taxon>Magnaporthales</taxon>
        <taxon>Magnaporthaceae</taxon>
        <taxon>Gaeumannomyces</taxon>
    </lineage>
</organism>
<dbReference type="PROSITE" id="PS00136">
    <property type="entry name" value="SUBTILASE_ASP"/>
    <property type="match status" value="1"/>
</dbReference>
<protein>
    <submittedName>
        <fullName evidence="12 13">Uncharacterized protein</fullName>
    </submittedName>
</protein>
<comment type="similarity">
    <text evidence="1 7 8">Belongs to the peptidase S8 family.</text>
</comment>
<dbReference type="RefSeq" id="XP_009223698.1">
    <property type="nucleotide sequence ID" value="XM_009225434.1"/>
</dbReference>
<dbReference type="PROSITE" id="PS00138">
    <property type="entry name" value="SUBTILASE_SER"/>
    <property type="match status" value="1"/>
</dbReference>
<gene>
    <name evidence="13" type="primary">20348068</name>
    <name evidence="12" type="ORF">GGTG_07610</name>
</gene>
<reference evidence="12" key="2">
    <citation type="submission" date="2010-07" db="EMBL/GenBank/DDBJ databases">
        <authorList>
            <consortium name="The Broad Institute Genome Sequencing Platform"/>
            <consortium name="Broad Institute Genome Sequencing Center for Infectious Disease"/>
            <person name="Ma L.-J."/>
            <person name="Dead R."/>
            <person name="Young S."/>
            <person name="Zeng Q."/>
            <person name="Koehrsen M."/>
            <person name="Alvarado L."/>
            <person name="Berlin A."/>
            <person name="Chapman S.B."/>
            <person name="Chen Z."/>
            <person name="Freedman E."/>
            <person name="Gellesch M."/>
            <person name="Goldberg J."/>
            <person name="Griggs A."/>
            <person name="Gujja S."/>
            <person name="Heilman E.R."/>
            <person name="Heiman D."/>
            <person name="Hepburn T."/>
            <person name="Howarth C."/>
            <person name="Jen D."/>
            <person name="Larson L."/>
            <person name="Mehta T."/>
            <person name="Neiman D."/>
            <person name="Pearson M."/>
            <person name="Roberts A."/>
            <person name="Saif S."/>
            <person name="Shea T."/>
            <person name="Shenoy N."/>
            <person name="Sisk P."/>
            <person name="Stolte C."/>
            <person name="Sykes S."/>
            <person name="Walk T."/>
            <person name="White J."/>
            <person name="Yandava C."/>
            <person name="Haas B."/>
            <person name="Nusbaum C."/>
            <person name="Birren B."/>
        </authorList>
    </citation>
    <scope>NUCLEOTIDE SEQUENCE</scope>
    <source>
        <strain evidence="12">R3-111a-1</strain>
    </source>
</reference>
<dbReference type="GO" id="GO:0006508">
    <property type="term" value="P:proteolysis"/>
    <property type="evidence" value="ECO:0007669"/>
    <property type="project" value="UniProtKB-KW"/>
</dbReference>
<evidence type="ECO:0000313" key="12">
    <source>
        <dbReference type="EMBL" id="EJT73754.1"/>
    </source>
</evidence>
<dbReference type="Pfam" id="PF00082">
    <property type="entry name" value="Peptidase_S8"/>
    <property type="match status" value="1"/>
</dbReference>
<feature type="chain" id="PRO_5015094731" evidence="9">
    <location>
        <begin position="20"/>
        <end position="930"/>
    </location>
</feature>
<dbReference type="PRINTS" id="PR00723">
    <property type="entry name" value="SUBTILISIN"/>
</dbReference>
<name>J3P262_GAET3</name>
<dbReference type="InterPro" id="IPR022398">
    <property type="entry name" value="Peptidase_S8_His-AS"/>
</dbReference>
<evidence type="ECO:0000313" key="13">
    <source>
        <dbReference type="EnsemblFungi" id="EJT73754"/>
    </source>
</evidence>
<reference evidence="13" key="5">
    <citation type="submission" date="2018-04" db="UniProtKB">
        <authorList>
            <consortium name="EnsemblFungi"/>
        </authorList>
    </citation>
    <scope>IDENTIFICATION</scope>
    <source>
        <strain evidence="13">R3-111a-1</strain>
    </source>
</reference>
<feature type="active site" description="Charge relay system" evidence="6 7">
    <location>
        <position position="570"/>
    </location>
</feature>
<feature type="active site" description="Charge relay system" evidence="6 7">
    <location>
        <position position="250"/>
    </location>
</feature>
<dbReference type="InterPro" id="IPR023827">
    <property type="entry name" value="Peptidase_S8_Asp-AS"/>
</dbReference>
<dbReference type="EMBL" id="GL385398">
    <property type="protein sequence ID" value="EJT73754.1"/>
    <property type="molecule type" value="Genomic_DNA"/>
</dbReference>
<dbReference type="STRING" id="644352.J3P262"/>
<dbReference type="GO" id="GO:0004252">
    <property type="term" value="F:serine-type endopeptidase activity"/>
    <property type="evidence" value="ECO:0007669"/>
    <property type="project" value="UniProtKB-UniRule"/>
</dbReference>
<dbReference type="HOGENOM" id="CLU_003559_3_1_1"/>
<evidence type="ECO:0000256" key="1">
    <source>
        <dbReference type="ARBA" id="ARBA00011073"/>
    </source>
</evidence>
<dbReference type="VEuPathDB" id="FungiDB:GGTG_07610"/>
<evidence type="ECO:0000256" key="9">
    <source>
        <dbReference type="SAM" id="SignalP"/>
    </source>
</evidence>
<evidence type="ECO:0000259" key="10">
    <source>
        <dbReference type="Pfam" id="PF00082"/>
    </source>
</evidence>
<dbReference type="Gene3D" id="3.40.50.200">
    <property type="entry name" value="Peptidase S8/S53 domain"/>
    <property type="match status" value="2"/>
</dbReference>
<dbReference type="Proteomes" id="UP000006039">
    <property type="component" value="Unassembled WGS sequence"/>
</dbReference>
<evidence type="ECO:0000256" key="5">
    <source>
        <dbReference type="ARBA" id="ARBA00022825"/>
    </source>
</evidence>
<dbReference type="CDD" id="cd07489">
    <property type="entry name" value="Peptidases_S8_5"/>
    <property type="match status" value="1"/>
</dbReference>
<feature type="domain" description="C5a peptidase/Subtilisin-like protease SBT2-like Fn3-like" evidence="11">
    <location>
        <begin position="650"/>
        <end position="764"/>
    </location>
</feature>
<evidence type="ECO:0000256" key="8">
    <source>
        <dbReference type="RuleBase" id="RU003355"/>
    </source>
</evidence>
<feature type="signal peptide" evidence="9">
    <location>
        <begin position="1"/>
        <end position="19"/>
    </location>
</feature>
<dbReference type="PANTHER" id="PTHR43806:SF66">
    <property type="entry name" value="SERIN ENDOPEPTIDASE"/>
    <property type="match status" value="1"/>
</dbReference>
<keyword evidence="5 7" id="KW-0720">Serine protease</keyword>
<keyword evidence="4 7" id="KW-0378">Hydrolase</keyword>
<dbReference type="OrthoDB" id="10256524at2759"/>
<reference evidence="14" key="1">
    <citation type="submission" date="2010-07" db="EMBL/GenBank/DDBJ databases">
        <title>The genome sequence of Gaeumannomyces graminis var. tritici strain R3-111a-1.</title>
        <authorList>
            <consortium name="The Broad Institute Genome Sequencing Platform"/>
            <person name="Ma L.-J."/>
            <person name="Dead R."/>
            <person name="Young S."/>
            <person name="Zeng Q."/>
            <person name="Koehrsen M."/>
            <person name="Alvarado L."/>
            <person name="Berlin A."/>
            <person name="Chapman S.B."/>
            <person name="Chen Z."/>
            <person name="Freedman E."/>
            <person name="Gellesch M."/>
            <person name="Goldberg J."/>
            <person name="Griggs A."/>
            <person name="Gujja S."/>
            <person name="Heilman E.R."/>
            <person name="Heiman D."/>
            <person name="Hepburn T."/>
            <person name="Howarth C."/>
            <person name="Jen D."/>
            <person name="Larson L."/>
            <person name="Mehta T."/>
            <person name="Neiman D."/>
            <person name="Pearson M."/>
            <person name="Roberts A."/>
            <person name="Saif S."/>
            <person name="Shea T."/>
            <person name="Shenoy N."/>
            <person name="Sisk P."/>
            <person name="Stolte C."/>
            <person name="Sykes S."/>
            <person name="Walk T."/>
            <person name="White J."/>
            <person name="Yandava C."/>
            <person name="Haas B."/>
            <person name="Nusbaum C."/>
            <person name="Birren B."/>
        </authorList>
    </citation>
    <scope>NUCLEOTIDE SEQUENCE [LARGE SCALE GENOMIC DNA]</scope>
    <source>
        <strain evidence="14">R3-111a-1</strain>
    </source>
</reference>
<keyword evidence="2 7" id="KW-0645">Protease</keyword>
<dbReference type="PANTHER" id="PTHR43806">
    <property type="entry name" value="PEPTIDASE S8"/>
    <property type="match status" value="1"/>
</dbReference>
<dbReference type="eggNOG" id="KOG4266">
    <property type="taxonomic scope" value="Eukaryota"/>
</dbReference>
<evidence type="ECO:0000256" key="3">
    <source>
        <dbReference type="ARBA" id="ARBA00022729"/>
    </source>
</evidence>
<keyword evidence="14" id="KW-1185">Reference proteome</keyword>
<dbReference type="InterPro" id="IPR000209">
    <property type="entry name" value="Peptidase_S8/S53_dom"/>
</dbReference>
<keyword evidence="3 9" id="KW-0732">Signal</keyword>
<dbReference type="EnsemblFungi" id="EJT73754">
    <property type="protein sequence ID" value="EJT73754"/>
    <property type="gene ID" value="GGTG_07610"/>
</dbReference>
<dbReference type="InterPro" id="IPR034187">
    <property type="entry name" value="Peptidases_S8_5"/>
</dbReference>
<dbReference type="InterPro" id="IPR015500">
    <property type="entry name" value="Peptidase_S8_subtilisin-rel"/>
</dbReference>
<evidence type="ECO:0000256" key="6">
    <source>
        <dbReference type="PIRSR" id="PIRSR615500-1"/>
    </source>
</evidence>
<evidence type="ECO:0000256" key="7">
    <source>
        <dbReference type="PROSITE-ProRule" id="PRU01240"/>
    </source>
</evidence>
<dbReference type="InterPro" id="IPR023828">
    <property type="entry name" value="Peptidase_S8_Ser-AS"/>
</dbReference>
<dbReference type="InterPro" id="IPR036852">
    <property type="entry name" value="Peptidase_S8/S53_dom_sf"/>
</dbReference>
<dbReference type="GeneID" id="20348068"/>
<evidence type="ECO:0000313" key="14">
    <source>
        <dbReference type="Proteomes" id="UP000006039"/>
    </source>
</evidence>
<dbReference type="GO" id="GO:0016020">
    <property type="term" value="C:membrane"/>
    <property type="evidence" value="ECO:0007669"/>
    <property type="project" value="InterPro"/>
</dbReference>
<evidence type="ECO:0000256" key="4">
    <source>
        <dbReference type="ARBA" id="ARBA00022801"/>
    </source>
</evidence>
<evidence type="ECO:0000256" key="2">
    <source>
        <dbReference type="ARBA" id="ARBA00022670"/>
    </source>
</evidence>
<accession>J3P262</accession>
<evidence type="ECO:0000259" key="11">
    <source>
        <dbReference type="Pfam" id="PF06280"/>
    </source>
</evidence>
<sequence>MAPLTRWLLALAGFGIAAGQNNKAAGPDTAAITRSAPAALPQLTGRYIVRFTDTGSARFRKRDGGLDADAFFRSALGGSGSGEDGELRGVKQQVVFDSDLFRGASFTIDTGNASRSGRSAADTLARLRSLPEVEAIWPAGVFTIIPRHDAAAARQVAVDAAAAANGTYARWSPHGATGVAAVHALGHRGAGVRIAVVDSGVDYNHPSLGGGFGPGFKVEGGFDFVGDNWDPKRDGQTYKPDDDPMDCNGHGTHVAGIVASGSESVPGVAPAARLWSYKVFGCASSTYEDVIIAAFLRARGDGADIITASLGSSLGFPDSALATVVSAVAAEGIFVSIAAGNSGNKGPFYTSDGGNGRGVASVGSIDHDELVGYTVLAKSSSGESREIAYLSHDSGAWDIAGRSLPAAFARTREAYTPCTVNRPGVARNTVFVNPRRNCGWQLHDTALSGQVDYVFYSNFKDAEYVVPDRAYYDPARQPKGFGLISYEDGNWLYTQNERGNAITFQFATGAAPEPVGLPVRRFAGGRMSAFSSWGPTIDARFSPVISAPGGGIFSTFPTNQGSWAVLSGTSMATPYIAGVAALFYSSRGGRSSLGRYANKAALDRIIASGRPVLHTDSTQNPASVSQQGAGLVDALKVVLANATLSPSLLALNDTDHFSGTQSLTVTNAGSRPAFYNLTHEPGITTLTRPRGDVWFGADPPYESAGDGVATVELPGGFLLQPGESRKVPVAFKAPVGPDPKTLPVYGGRIRVVSDTGEALSVAYMGIKSSLRSIEIWDSEAGVPFLMSTAGGFIQEGAVFAMNGTGERPQAYYMNHFSTREMSFDFVDRDWTPSDWTYPPVPGKNKLRGHMLSEPVGLAGVEVAFPMVNAPRDQGGIFMISQTRWAHGEEIPAGEYRLLGRVLRNFGDPARIEDWQWAVSAWFRVTKGRGA</sequence>